<proteinExistence type="predicted"/>
<protein>
    <submittedName>
        <fullName evidence="2">Uncharacterized protein</fullName>
    </submittedName>
</protein>
<keyword evidence="1" id="KW-0812">Transmembrane</keyword>
<evidence type="ECO:0000313" key="3">
    <source>
        <dbReference type="Proteomes" id="UP000198824"/>
    </source>
</evidence>
<name>A0A1I6L510_9SPHN</name>
<organism evidence="2 3">
    <name type="scientific">Sphingomonas jatrophae</name>
    <dbReference type="NCBI Taxonomy" id="1166337"/>
    <lineage>
        <taxon>Bacteria</taxon>
        <taxon>Pseudomonadati</taxon>
        <taxon>Pseudomonadota</taxon>
        <taxon>Alphaproteobacteria</taxon>
        <taxon>Sphingomonadales</taxon>
        <taxon>Sphingomonadaceae</taxon>
        <taxon>Sphingomonas</taxon>
    </lineage>
</organism>
<dbReference type="STRING" id="1166337.SAMN05192580_2277"/>
<dbReference type="AlphaFoldDB" id="A0A1I6L510"/>
<reference evidence="2 3" key="1">
    <citation type="submission" date="2016-10" db="EMBL/GenBank/DDBJ databases">
        <authorList>
            <person name="de Groot N.N."/>
        </authorList>
    </citation>
    <scope>NUCLEOTIDE SEQUENCE [LARGE SCALE GENOMIC DNA]</scope>
    <source>
        <strain evidence="2 3">S5-249</strain>
    </source>
</reference>
<keyword evidence="3" id="KW-1185">Reference proteome</keyword>
<dbReference type="EMBL" id="FOZG01000002">
    <property type="protein sequence ID" value="SFR98358.1"/>
    <property type="molecule type" value="Genomic_DNA"/>
</dbReference>
<keyword evidence="1" id="KW-0472">Membrane</keyword>
<feature type="transmembrane region" description="Helical" evidence="1">
    <location>
        <begin position="12"/>
        <end position="41"/>
    </location>
</feature>
<accession>A0A1I6L510</accession>
<keyword evidence="1" id="KW-1133">Transmembrane helix</keyword>
<gene>
    <name evidence="2" type="ORF">SAMN05192580_2277</name>
</gene>
<sequence length="50" mass="5067">MLQVTVAIADFMWILASSALTAGAGVAVGVGGAAAGGYVVYRKVKRRQKG</sequence>
<dbReference type="RefSeq" id="WP_165611284.1">
    <property type="nucleotide sequence ID" value="NZ_FOZG01000002.1"/>
</dbReference>
<dbReference type="Proteomes" id="UP000198824">
    <property type="component" value="Unassembled WGS sequence"/>
</dbReference>
<evidence type="ECO:0000313" key="2">
    <source>
        <dbReference type="EMBL" id="SFR98358.1"/>
    </source>
</evidence>
<evidence type="ECO:0000256" key="1">
    <source>
        <dbReference type="SAM" id="Phobius"/>
    </source>
</evidence>